<gene>
    <name evidence="1" type="ORF">Pla8534_49340</name>
</gene>
<protein>
    <submittedName>
        <fullName evidence="1">Uncharacterized protein</fullName>
    </submittedName>
</protein>
<organism evidence="1 2">
    <name type="scientific">Lignipirellula cremea</name>
    <dbReference type="NCBI Taxonomy" id="2528010"/>
    <lineage>
        <taxon>Bacteria</taxon>
        <taxon>Pseudomonadati</taxon>
        <taxon>Planctomycetota</taxon>
        <taxon>Planctomycetia</taxon>
        <taxon>Pirellulales</taxon>
        <taxon>Pirellulaceae</taxon>
        <taxon>Lignipirellula</taxon>
    </lineage>
</organism>
<keyword evidence="2" id="KW-1185">Reference proteome</keyword>
<accession>A0A518DZ42</accession>
<dbReference type="Proteomes" id="UP000317648">
    <property type="component" value="Chromosome"/>
</dbReference>
<name>A0A518DZ42_9BACT</name>
<sequence>MQVDSVTRPMTRFPKVVRQIPRSQFTQQDMDLLNDHIGIIQRERPNQILIDWNQ</sequence>
<evidence type="ECO:0000313" key="2">
    <source>
        <dbReference type="Proteomes" id="UP000317648"/>
    </source>
</evidence>
<dbReference type="EMBL" id="CP036433">
    <property type="protein sequence ID" value="QDU97108.1"/>
    <property type="molecule type" value="Genomic_DNA"/>
</dbReference>
<reference evidence="1 2" key="1">
    <citation type="submission" date="2019-02" db="EMBL/GenBank/DDBJ databases">
        <title>Deep-cultivation of Planctomycetes and their phenomic and genomic characterization uncovers novel biology.</title>
        <authorList>
            <person name="Wiegand S."/>
            <person name="Jogler M."/>
            <person name="Boedeker C."/>
            <person name="Pinto D."/>
            <person name="Vollmers J."/>
            <person name="Rivas-Marin E."/>
            <person name="Kohn T."/>
            <person name="Peeters S.H."/>
            <person name="Heuer A."/>
            <person name="Rast P."/>
            <person name="Oberbeckmann S."/>
            <person name="Bunk B."/>
            <person name="Jeske O."/>
            <person name="Meyerdierks A."/>
            <person name="Storesund J.E."/>
            <person name="Kallscheuer N."/>
            <person name="Luecker S."/>
            <person name="Lage O.M."/>
            <person name="Pohl T."/>
            <person name="Merkel B.J."/>
            <person name="Hornburger P."/>
            <person name="Mueller R.-W."/>
            <person name="Bruemmer F."/>
            <person name="Labrenz M."/>
            <person name="Spormann A.M."/>
            <person name="Op den Camp H."/>
            <person name="Overmann J."/>
            <person name="Amann R."/>
            <person name="Jetten M.S.M."/>
            <person name="Mascher T."/>
            <person name="Medema M.H."/>
            <person name="Devos D.P."/>
            <person name="Kaster A.-K."/>
            <person name="Ovreas L."/>
            <person name="Rohde M."/>
            <person name="Galperin M.Y."/>
            <person name="Jogler C."/>
        </authorList>
    </citation>
    <scope>NUCLEOTIDE SEQUENCE [LARGE SCALE GENOMIC DNA]</scope>
    <source>
        <strain evidence="1 2">Pla85_3_4</strain>
    </source>
</reference>
<dbReference type="KEGG" id="lcre:Pla8534_49340"/>
<dbReference type="AlphaFoldDB" id="A0A518DZ42"/>
<evidence type="ECO:0000313" key="1">
    <source>
        <dbReference type="EMBL" id="QDU97108.1"/>
    </source>
</evidence>
<proteinExistence type="predicted"/>